<organism evidence="1 2">
    <name type="scientific">Candidatus Chryseopegocella kryptomonas</name>
    <dbReference type="NCBI Taxonomy" id="1633643"/>
    <lineage>
        <taxon>Bacteria</taxon>
        <taxon>Pseudomonadati</taxon>
        <taxon>Candidatus Kryptoniota</taxon>
        <taxon>Candidatus Chryseopegocella</taxon>
    </lineage>
</organism>
<dbReference type="RefSeq" id="WP_092349824.1">
    <property type="nucleotide sequence ID" value="NZ_CZVW01000010.1"/>
</dbReference>
<name>A0A0P1N185_9BACT</name>
<evidence type="ECO:0000313" key="2">
    <source>
        <dbReference type="Proteomes" id="UP000199197"/>
    </source>
</evidence>
<reference evidence="2" key="1">
    <citation type="submission" date="2015-11" db="EMBL/GenBank/DDBJ databases">
        <authorList>
            <person name="Varghese N."/>
        </authorList>
    </citation>
    <scope>NUCLEOTIDE SEQUENCE [LARGE SCALE GENOMIC DNA]</scope>
    <source>
        <strain evidence="2">JGI-23</strain>
    </source>
</reference>
<accession>A0A0P1N185</accession>
<dbReference type="AlphaFoldDB" id="A0A0P1N185"/>
<sequence length="242" mass="27335">MKRAIFALAILVFLTSTAYPCFDTYLFLKRGSMVYPFRSLVFELNAEYSINTLRSLEDSFLSMGSIYYGVARNFSVQFTIGSDEKSRDEFKIDYYGIRGVYNLYTSFMNRYTLDVIVEHRGKLTERSNEFEVSLPNIFYVSNFVYVIHPTASYGLESKDFTVGGHAGAFYTFNDAGLIGVGFEYASVHSSSYAGQRLTKSEYSASIFLGAKIGEKIYLQNEIAKGLKNSRDIGFALTTKVIL</sequence>
<keyword evidence="2" id="KW-1185">Reference proteome</keyword>
<evidence type="ECO:0000313" key="1">
    <source>
        <dbReference type="EMBL" id="CUT01911.1"/>
    </source>
</evidence>
<protein>
    <recommendedName>
        <fullName evidence="3">MetA-pathway of phenol degradation</fullName>
    </recommendedName>
</protein>
<proteinExistence type="predicted"/>
<gene>
    <name evidence="1" type="ORF">JGI23_01145</name>
</gene>
<evidence type="ECO:0008006" key="3">
    <source>
        <dbReference type="Google" id="ProtNLM"/>
    </source>
</evidence>
<dbReference type="EMBL" id="CZVW01000010">
    <property type="protein sequence ID" value="CUT01911.1"/>
    <property type="molecule type" value="Genomic_DNA"/>
</dbReference>
<dbReference type="OrthoDB" id="9780286at2"/>
<dbReference type="Proteomes" id="UP000199197">
    <property type="component" value="Unassembled WGS sequence"/>
</dbReference>